<feature type="compositionally biased region" description="Polar residues" evidence="1">
    <location>
        <begin position="165"/>
        <end position="202"/>
    </location>
</feature>
<accession>A0A0C9YHS1</accession>
<dbReference type="Proteomes" id="UP000054477">
    <property type="component" value="Unassembled WGS sequence"/>
</dbReference>
<name>A0A0C9YHS1_9AGAR</name>
<feature type="compositionally biased region" description="Acidic residues" evidence="1">
    <location>
        <begin position="1"/>
        <end position="13"/>
    </location>
</feature>
<dbReference type="EMBL" id="KN838547">
    <property type="protein sequence ID" value="KIK07523.1"/>
    <property type="molecule type" value="Genomic_DNA"/>
</dbReference>
<dbReference type="AlphaFoldDB" id="A0A0C9YHS1"/>
<feature type="compositionally biased region" description="Basic and acidic residues" evidence="1">
    <location>
        <begin position="44"/>
        <end position="56"/>
    </location>
</feature>
<feature type="compositionally biased region" description="Polar residues" evidence="1">
    <location>
        <begin position="214"/>
        <end position="225"/>
    </location>
</feature>
<sequence>MDDPPYTSPDEDPFNVQPLLKQPRRRRSSMLDKWIKDQQALPSDAHDETLRAKNDSRLSPYLAYPELGMPSSVAPHNDVSTLHSYDLVEDDDIPQMTQPASELPSTPTASGSRKGSKSRTPSSFRHFNLPFRASYPAAPPSPTGANNTPSRPLSRLSLFPRSPRHSSSTVTTATTPHHVRSSSLSTTNTSVYDQSPKVSATSPPKWRPSVLGHFSQSSIAQSSILPSDSSYTPSRPSVSSGDTSNTNTSRALTTPELSIPPSPSKLSLFSSIRTRNRSSGSLFKPQNSVASSSSIWHPRAITEDFSPNGSDCITGSTSTLPRRAPFAPKPGSHLSNMSNEDELDGHLSSRPNKRDSLRGLAIMTAGGTLSRAAFSPLSSRNQKKKKKLVISGVGVNEVRKFEGVKRWCESFGEIRQISRAPNGDLHVDFRRADVADTVCRVRAKVFIAGVGSVQLSWYTGDKR</sequence>
<feature type="region of interest" description="Disordered" evidence="1">
    <location>
        <begin position="1"/>
        <end position="266"/>
    </location>
</feature>
<evidence type="ECO:0000313" key="2">
    <source>
        <dbReference type="EMBL" id="KIK07523.1"/>
    </source>
</evidence>
<gene>
    <name evidence="2" type="ORF">K443DRAFT_673431</name>
</gene>
<feature type="compositionally biased region" description="Low complexity" evidence="1">
    <location>
        <begin position="226"/>
        <end position="240"/>
    </location>
</feature>
<organism evidence="2 3">
    <name type="scientific">Laccaria amethystina LaAM-08-1</name>
    <dbReference type="NCBI Taxonomy" id="1095629"/>
    <lineage>
        <taxon>Eukaryota</taxon>
        <taxon>Fungi</taxon>
        <taxon>Dikarya</taxon>
        <taxon>Basidiomycota</taxon>
        <taxon>Agaricomycotina</taxon>
        <taxon>Agaricomycetes</taxon>
        <taxon>Agaricomycetidae</taxon>
        <taxon>Agaricales</taxon>
        <taxon>Agaricineae</taxon>
        <taxon>Hydnangiaceae</taxon>
        <taxon>Laccaria</taxon>
    </lineage>
</organism>
<dbReference type="STRING" id="1095629.A0A0C9YHS1"/>
<reference evidence="3" key="2">
    <citation type="submission" date="2015-01" db="EMBL/GenBank/DDBJ databases">
        <title>Evolutionary Origins and Diversification of the Mycorrhizal Mutualists.</title>
        <authorList>
            <consortium name="DOE Joint Genome Institute"/>
            <consortium name="Mycorrhizal Genomics Consortium"/>
            <person name="Kohler A."/>
            <person name="Kuo A."/>
            <person name="Nagy L.G."/>
            <person name="Floudas D."/>
            <person name="Copeland A."/>
            <person name="Barry K.W."/>
            <person name="Cichocki N."/>
            <person name="Veneault-Fourrey C."/>
            <person name="LaButti K."/>
            <person name="Lindquist E.A."/>
            <person name="Lipzen A."/>
            <person name="Lundell T."/>
            <person name="Morin E."/>
            <person name="Murat C."/>
            <person name="Riley R."/>
            <person name="Ohm R."/>
            <person name="Sun H."/>
            <person name="Tunlid A."/>
            <person name="Henrissat B."/>
            <person name="Grigoriev I.V."/>
            <person name="Hibbett D.S."/>
            <person name="Martin F."/>
        </authorList>
    </citation>
    <scope>NUCLEOTIDE SEQUENCE [LARGE SCALE GENOMIC DNA]</scope>
    <source>
        <strain evidence="3">LaAM-08-1</strain>
    </source>
</reference>
<evidence type="ECO:0000313" key="3">
    <source>
        <dbReference type="Proteomes" id="UP000054477"/>
    </source>
</evidence>
<feature type="compositionally biased region" description="Polar residues" evidence="1">
    <location>
        <begin position="95"/>
        <end position="125"/>
    </location>
</feature>
<evidence type="ECO:0000256" key="1">
    <source>
        <dbReference type="SAM" id="MobiDB-lite"/>
    </source>
</evidence>
<feature type="compositionally biased region" description="Basic and acidic residues" evidence="1">
    <location>
        <begin position="344"/>
        <end position="353"/>
    </location>
</feature>
<protein>
    <submittedName>
        <fullName evidence="2">Unplaced genomic scaffold K443scaffold_12, whole genome shotgun sequence</fullName>
    </submittedName>
</protein>
<dbReference type="HOGENOM" id="CLU_624100_0_0_1"/>
<feature type="compositionally biased region" description="Polar residues" evidence="1">
    <location>
        <begin position="241"/>
        <end position="256"/>
    </location>
</feature>
<feature type="region of interest" description="Disordered" evidence="1">
    <location>
        <begin position="316"/>
        <end position="353"/>
    </location>
</feature>
<proteinExistence type="predicted"/>
<reference evidence="2 3" key="1">
    <citation type="submission" date="2014-04" db="EMBL/GenBank/DDBJ databases">
        <authorList>
            <consortium name="DOE Joint Genome Institute"/>
            <person name="Kuo A."/>
            <person name="Kohler A."/>
            <person name="Nagy L.G."/>
            <person name="Floudas D."/>
            <person name="Copeland A."/>
            <person name="Barry K.W."/>
            <person name="Cichocki N."/>
            <person name="Veneault-Fourrey C."/>
            <person name="LaButti K."/>
            <person name="Lindquist E.A."/>
            <person name="Lipzen A."/>
            <person name="Lundell T."/>
            <person name="Morin E."/>
            <person name="Murat C."/>
            <person name="Sun H."/>
            <person name="Tunlid A."/>
            <person name="Henrissat B."/>
            <person name="Grigoriev I.V."/>
            <person name="Hibbett D.S."/>
            <person name="Martin F."/>
            <person name="Nordberg H.P."/>
            <person name="Cantor M.N."/>
            <person name="Hua S.X."/>
        </authorList>
    </citation>
    <scope>NUCLEOTIDE SEQUENCE [LARGE SCALE GENOMIC DNA]</scope>
    <source>
        <strain evidence="2 3">LaAM-08-1</strain>
    </source>
</reference>
<keyword evidence="3" id="KW-1185">Reference proteome</keyword>
<dbReference type="OrthoDB" id="3071736at2759"/>